<evidence type="ECO:0000313" key="1">
    <source>
        <dbReference type="EMBL" id="MEQ6353954.1"/>
    </source>
</evidence>
<organism evidence="1 2">
    <name type="scientific">Lysinibacillus zambalensis</name>
    <dbReference type="NCBI Taxonomy" id="3160866"/>
    <lineage>
        <taxon>Bacteria</taxon>
        <taxon>Bacillati</taxon>
        <taxon>Bacillota</taxon>
        <taxon>Bacilli</taxon>
        <taxon>Bacillales</taxon>
        <taxon>Bacillaceae</taxon>
        <taxon>Lysinibacillus</taxon>
    </lineage>
</organism>
<proteinExistence type="predicted"/>
<gene>
    <name evidence="1" type="ORF">ABNX05_04940</name>
</gene>
<dbReference type="EMBL" id="JBEGDG010000002">
    <property type="protein sequence ID" value="MEQ6353954.1"/>
    <property type="molecule type" value="Genomic_DNA"/>
</dbReference>
<evidence type="ECO:0000313" key="2">
    <source>
        <dbReference type="Proteomes" id="UP001478862"/>
    </source>
</evidence>
<name>A0ABV1MQQ6_9BACI</name>
<sequence length="71" mass="7901">MAGTISFFLTGPNDTVQEKIDKIVKEHETLNPKHKAFVKIINSTTEGCASGTTQHTYSLDLIHVDDLKDEK</sequence>
<protein>
    <submittedName>
        <fullName evidence="1">Uncharacterized protein</fullName>
    </submittedName>
</protein>
<keyword evidence="2" id="KW-1185">Reference proteome</keyword>
<accession>A0ABV1MQQ6</accession>
<dbReference type="RefSeq" id="WP_349658704.1">
    <property type="nucleotide sequence ID" value="NZ_JBEGDG010000002.1"/>
</dbReference>
<reference evidence="1 2" key="1">
    <citation type="submission" date="2024-06" db="EMBL/GenBank/DDBJ databases">
        <title>Lysinibacillus zambalefons sp. nov., a Novel Firmicute Isolated from the Poon Bato Zambales Hyperalkaline Spring.</title>
        <authorList>
            <person name="Aja J.A."/>
            <person name="Lazaro J.E.H."/>
            <person name="Llorin L.D."/>
            <person name="Lim K.R."/>
            <person name="Teodosio J."/>
            <person name="Dalisay D.S."/>
        </authorList>
    </citation>
    <scope>NUCLEOTIDE SEQUENCE [LARGE SCALE GENOMIC DNA]</scope>
    <source>
        <strain evidence="1 2">M3</strain>
    </source>
</reference>
<comment type="caution">
    <text evidence="1">The sequence shown here is derived from an EMBL/GenBank/DDBJ whole genome shotgun (WGS) entry which is preliminary data.</text>
</comment>
<dbReference type="Proteomes" id="UP001478862">
    <property type="component" value="Unassembled WGS sequence"/>
</dbReference>